<accession>A0ABT1QDS5</accession>
<dbReference type="RefSeq" id="WP_255968444.1">
    <property type="nucleotide sequence ID" value="NZ_JANFQF010000008.1"/>
</dbReference>
<evidence type="ECO:0000256" key="1">
    <source>
        <dbReference type="SAM" id="MobiDB-lite"/>
    </source>
</evidence>
<evidence type="ECO:0000313" key="3">
    <source>
        <dbReference type="Proteomes" id="UP001524501"/>
    </source>
</evidence>
<organism evidence="2 3">
    <name type="scientific">Rhodococcus tibetensis</name>
    <dbReference type="NCBI Taxonomy" id="2965064"/>
    <lineage>
        <taxon>Bacteria</taxon>
        <taxon>Bacillati</taxon>
        <taxon>Actinomycetota</taxon>
        <taxon>Actinomycetes</taxon>
        <taxon>Mycobacteriales</taxon>
        <taxon>Nocardiaceae</taxon>
        <taxon>Rhodococcus</taxon>
    </lineage>
</organism>
<feature type="region of interest" description="Disordered" evidence="1">
    <location>
        <begin position="40"/>
        <end position="92"/>
    </location>
</feature>
<keyword evidence="3" id="KW-1185">Reference proteome</keyword>
<feature type="compositionally biased region" description="Low complexity" evidence="1">
    <location>
        <begin position="43"/>
        <end position="52"/>
    </location>
</feature>
<dbReference type="Proteomes" id="UP001524501">
    <property type="component" value="Unassembled WGS sequence"/>
</dbReference>
<proteinExistence type="predicted"/>
<gene>
    <name evidence="2" type="ORF">NOF53_11975</name>
</gene>
<name>A0ABT1QDS5_9NOCA</name>
<sequence>MAELKEYEVEINGWSTTVQLNDEDAEKRGLTVDDTLDAKAAADAEAEAQAAAEPERLAKEQADEQKPDTVEEKAAPTPANKARTAANKSAAK</sequence>
<reference evidence="2 3" key="1">
    <citation type="submission" date="2022-07" db="EMBL/GenBank/DDBJ databases">
        <title>Degradation activity of malathion, p-nitrophenol and potential low-temperature adaptation strategy of Rhodococcus sp. FXJ9.536.</title>
        <authorList>
            <person name="Huang J."/>
            <person name="Huang Y."/>
        </authorList>
    </citation>
    <scope>NUCLEOTIDE SEQUENCE [LARGE SCALE GENOMIC DNA]</scope>
    <source>
        <strain evidence="2 3">FXJ9.536</strain>
    </source>
</reference>
<evidence type="ECO:0000313" key="2">
    <source>
        <dbReference type="EMBL" id="MCQ4119880.1"/>
    </source>
</evidence>
<comment type="caution">
    <text evidence="2">The sequence shown here is derived from an EMBL/GenBank/DDBJ whole genome shotgun (WGS) entry which is preliminary data.</text>
</comment>
<protein>
    <submittedName>
        <fullName evidence="2">Uncharacterized protein</fullName>
    </submittedName>
</protein>
<feature type="compositionally biased region" description="Basic and acidic residues" evidence="1">
    <location>
        <begin position="53"/>
        <end position="74"/>
    </location>
</feature>
<dbReference type="EMBL" id="JANFQF010000008">
    <property type="protein sequence ID" value="MCQ4119880.1"/>
    <property type="molecule type" value="Genomic_DNA"/>
</dbReference>